<dbReference type="Proteomes" id="UP000282832">
    <property type="component" value="Unassembled WGS sequence"/>
</dbReference>
<dbReference type="InterPro" id="IPR023271">
    <property type="entry name" value="Aquaporin-like"/>
</dbReference>
<evidence type="ECO:0000256" key="3">
    <source>
        <dbReference type="ARBA" id="ARBA00022448"/>
    </source>
</evidence>
<evidence type="ECO:0000256" key="6">
    <source>
        <dbReference type="ARBA" id="ARBA00023136"/>
    </source>
</evidence>
<dbReference type="SUPFAM" id="SSF81338">
    <property type="entry name" value="Aquaporin-like"/>
    <property type="match status" value="1"/>
</dbReference>
<dbReference type="PANTHER" id="PTHR43829">
    <property type="entry name" value="AQUAPORIN OR AQUAGLYCEROPORIN RELATED"/>
    <property type="match status" value="1"/>
</dbReference>
<keyword evidence="3 7" id="KW-0813">Transport</keyword>
<evidence type="ECO:0000256" key="5">
    <source>
        <dbReference type="ARBA" id="ARBA00022989"/>
    </source>
</evidence>
<comment type="similarity">
    <text evidence="2 7">Belongs to the MIP/aquaporin (TC 1.A.8) family.</text>
</comment>
<dbReference type="PANTHER" id="PTHR43829:SF9">
    <property type="entry name" value="AQUAPORIN-9"/>
    <property type="match status" value="1"/>
</dbReference>
<dbReference type="InterPro" id="IPR000425">
    <property type="entry name" value="MIP"/>
</dbReference>
<proteinExistence type="inferred from homology"/>
<dbReference type="EMBL" id="SACY01000002">
    <property type="protein sequence ID" value="RVU25668.1"/>
    <property type="molecule type" value="Genomic_DNA"/>
</dbReference>
<feature type="transmembrane region" description="Helical" evidence="8">
    <location>
        <begin position="136"/>
        <end position="156"/>
    </location>
</feature>
<dbReference type="OrthoDB" id="9807293at2"/>
<comment type="subcellular location">
    <subcellularLocation>
        <location evidence="1">Membrane</location>
        <topology evidence="1">Multi-pass membrane protein</topology>
    </subcellularLocation>
</comment>
<comment type="caution">
    <text evidence="9">The sequence shown here is derived from an EMBL/GenBank/DDBJ whole genome shotgun (WGS) entry which is preliminary data.</text>
</comment>
<name>A0A437PTU9_9BACT</name>
<feature type="transmembrane region" description="Helical" evidence="8">
    <location>
        <begin position="163"/>
        <end position="184"/>
    </location>
</feature>
<reference evidence="9 10" key="1">
    <citation type="submission" date="2019-01" db="EMBL/GenBank/DDBJ databases">
        <authorList>
            <person name="Chen W.-M."/>
        </authorList>
    </citation>
    <scope>NUCLEOTIDE SEQUENCE [LARGE SCALE GENOMIC DNA]</scope>
    <source>
        <strain evidence="9 10">FSY-15</strain>
    </source>
</reference>
<keyword evidence="10" id="KW-1185">Reference proteome</keyword>
<evidence type="ECO:0000256" key="4">
    <source>
        <dbReference type="ARBA" id="ARBA00022692"/>
    </source>
</evidence>
<dbReference type="PRINTS" id="PR00783">
    <property type="entry name" value="MINTRINSICP"/>
</dbReference>
<feature type="transmembrane region" description="Helical" evidence="8">
    <location>
        <begin position="212"/>
        <end position="232"/>
    </location>
</feature>
<dbReference type="AlphaFoldDB" id="A0A437PTU9"/>
<accession>A0A437PTU9</accession>
<dbReference type="RefSeq" id="WP_127802821.1">
    <property type="nucleotide sequence ID" value="NZ_SACY01000002.1"/>
</dbReference>
<feature type="transmembrane region" description="Helical" evidence="8">
    <location>
        <begin position="37"/>
        <end position="60"/>
    </location>
</feature>
<organism evidence="9 10">
    <name type="scientific">Sandaracinomonas limnophila</name>
    <dbReference type="NCBI Taxonomy" id="1862386"/>
    <lineage>
        <taxon>Bacteria</taxon>
        <taxon>Pseudomonadati</taxon>
        <taxon>Bacteroidota</taxon>
        <taxon>Cytophagia</taxon>
        <taxon>Cytophagales</taxon>
        <taxon>Flectobacillaceae</taxon>
        <taxon>Sandaracinomonas</taxon>
    </lineage>
</organism>
<dbReference type="Pfam" id="PF00230">
    <property type="entry name" value="MIP"/>
    <property type="match status" value="1"/>
</dbReference>
<protein>
    <submittedName>
        <fullName evidence="9">Aquaporin family protein</fullName>
    </submittedName>
</protein>
<sequence>MSSIFCGELAGTAALIYIGNGVVANMLLKNTKGNNTGLLAIAAAWAFAVTIGIFISTYFGSPGAHLNPMVTVAECLKSGDWSNFTTFVGAQILGAMLGQFLVWLHYKPHFDVTEDPGSIKASFCTDPAIKTTPFNLISEAFASAFAIVALGSFSSVPHGLGPFLVGILVWAVGLGLGGTTGYAINPARDLGPRIMHAILPIKNKGGNDWGYAWIPVLGPCLGAAIGVFILSLK</sequence>
<evidence type="ECO:0000256" key="1">
    <source>
        <dbReference type="ARBA" id="ARBA00004141"/>
    </source>
</evidence>
<dbReference type="InterPro" id="IPR050363">
    <property type="entry name" value="MIP/Aquaporin"/>
</dbReference>
<keyword evidence="4 7" id="KW-0812">Transmembrane</keyword>
<evidence type="ECO:0000256" key="8">
    <source>
        <dbReference type="SAM" id="Phobius"/>
    </source>
</evidence>
<evidence type="ECO:0000256" key="7">
    <source>
        <dbReference type="RuleBase" id="RU000477"/>
    </source>
</evidence>
<gene>
    <name evidence="9" type="ORF">EOJ36_04420</name>
</gene>
<keyword evidence="6 8" id="KW-0472">Membrane</keyword>
<feature type="transmembrane region" description="Helical" evidence="8">
    <location>
        <begin position="81"/>
        <end position="106"/>
    </location>
</feature>
<keyword evidence="5 8" id="KW-1133">Transmembrane helix</keyword>
<evidence type="ECO:0000313" key="9">
    <source>
        <dbReference type="EMBL" id="RVU25668.1"/>
    </source>
</evidence>
<dbReference type="GO" id="GO:0015254">
    <property type="term" value="F:glycerol channel activity"/>
    <property type="evidence" value="ECO:0007669"/>
    <property type="project" value="TreeGrafter"/>
</dbReference>
<evidence type="ECO:0000313" key="10">
    <source>
        <dbReference type="Proteomes" id="UP000282832"/>
    </source>
</evidence>
<dbReference type="GO" id="GO:0005886">
    <property type="term" value="C:plasma membrane"/>
    <property type="evidence" value="ECO:0007669"/>
    <property type="project" value="TreeGrafter"/>
</dbReference>
<dbReference type="Gene3D" id="1.20.1080.10">
    <property type="entry name" value="Glycerol uptake facilitator protein"/>
    <property type="match status" value="1"/>
</dbReference>
<evidence type="ECO:0000256" key="2">
    <source>
        <dbReference type="ARBA" id="ARBA00006175"/>
    </source>
</evidence>